<reference evidence="1 2" key="1">
    <citation type="submission" date="2020-06" db="EMBL/GenBank/DDBJ databases">
        <title>Altererythrobacter sp. HHU K3-1.</title>
        <authorList>
            <person name="Zhang D."/>
            <person name="Xue H."/>
        </authorList>
    </citation>
    <scope>NUCLEOTIDE SEQUENCE [LARGE SCALE GENOMIC DNA]</scope>
    <source>
        <strain evidence="1 2">HHU K3-1</strain>
    </source>
</reference>
<dbReference type="InterPro" id="IPR052736">
    <property type="entry name" value="Stf3_sulfotransferase"/>
</dbReference>
<proteinExistence type="predicted"/>
<dbReference type="Pfam" id="PF13469">
    <property type="entry name" value="Sulfotransfer_3"/>
    <property type="match status" value="1"/>
</dbReference>
<dbReference type="PANTHER" id="PTHR36451">
    <property type="entry name" value="PAPS-DEPENDENT SULFOTRANSFERASE STF3"/>
    <property type="match status" value="1"/>
</dbReference>
<evidence type="ECO:0000313" key="1">
    <source>
        <dbReference type="EMBL" id="NVD43625.1"/>
    </source>
</evidence>
<gene>
    <name evidence="1" type="ORF">HUV48_01165</name>
</gene>
<dbReference type="GO" id="GO:0016740">
    <property type="term" value="F:transferase activity"/>
    <property type="evidence" value="ECO:0007669"/>
    <property type="project" value="UniProtKB-KW"/>
</dbReference>
<evidence type="ECO:0000313" key="2">
    <source>
        <dbReference type="Proteomes" id="UP000561438"/>
    </source>
</evidence>
<name>A0A850H3H7_9SPHN</name>
<keyword evidence="1" id="KW-0808">Transferase</keyword>
<dbReference type="PANTHER" id="PTHR36451:SF1">
    <property type="entry name" value="OMEGA-HYDROXY-BETA-DIHYDROMENAQUINONE-9 SULFOTRANSFERASE STF3"/>
    <property type="match status" value="1"/>
</dbReference>
<dbReference type="SUPFAM" id="SSF52540">
    <property type="entry name" value="P-loop containing nucleoside triphosphate hydrolases"/>
    <property type="match status" value="1"/>
</dbReference>
<protein>
    <submittedName>
        <fullName evidence="1">Sulfotransferase</fullName>
    </submittedName>
</protein>
<dbReference type="Gene3D" id="3.40.50.300">
    <property type="entry name" value="P-loop containing nucleotide triphosphate hydrolases"/>
    <property type="match status" value="1"/>
</dbReference>
<sequence length="399" mass="44967">MAPPRPHLCARSPRVDMVNRWIAAGFARGWLFVPDLSPDAVWAEGAKGFDLGDELRGRSEEDAADFRVRLEKLCFALTQEAQLNELGQVFAWGQLTRIVRQRHKLGRLWREQPALADTEIAPPIIVVGQMRAGTTRIHRYLAADPAHSATRFCDSWNPTPQSPDLRPAKSAAMLALAHWLNPWLDTIHPFGSTRTDEELGWLAAAFDHCAVEAQWHIPAFTAFSEARDPAPIYREFARILRTDAAHRGNAACPRVMKTPQFAEDLPTLVTTFPSARIVHAQRNSEDVLESAVSLVANQMAMQTDHADENAIRREWRRKIELREQRAADALADFSGKVAEVDFERLGRNWQDEMEAIYSSLNLKLTGDALTAMSREVAKGQKAAHRDHRRQLRALVNKRA</sequence>
<dbReference type="RefSeq" id="WP_176265944.1">
    <property type="nucleotide sequence ID" value="NZ_JABWGV010000001.1"/>
</dbReference>
<dbReference type="Proteomes" id="UP000561438">
    <property type="component" value="Unassembled WGS sequence"/>
</dbReference>
<keyword evidence="2" id="KW-1185">Reference proteome</keyword>
<organism evidence="1 2">
    <name type="scientific">Qipengyuania atrilutea</name>
    <dbReference type="NCBI Taxonomy" id="2744473"/>
    <lineage>
        <taxon>Bacteria</taxon>
        <taxon>Pseudomonadati</taxon>
        <taxon>Pseudomonadota</taxon>
        <taxon>Alphaproteobacteria</taxon>
        <taxon>Sphingomonadales</taxon>
        <taxon>Erythrobacteraceae</taxon>
        <taxon>Qipengyuania</taxon>
    </lineage>
</organism>
<dbReference type="AlphaFoldDB" id="A0A850H3H7"/>
<accession>A0A850H3H7</accession>
<dbReference type="InterPro" id="IPR027417">
    <property type="entry name" value="P-loop_NTPase"/>
</dbReference>
<dbReference type="EMBL" id="JABWGV010000001">
    <property type="protein sequence ID" value="NVD43625.1"/>
    <property type="molecule type" value="Genomic_DNA"/>
</dbReference>
<comment type="caution">
    <text evidence="1">The sequence shown here is derived from an EMBL/GenBank/DDBJ whole genome shotgun (WGS) entry which is preliminary data.</text>
</comment>